<dbReference type="Gene3D" id="1.10.510.10">
    <property type="entry name" value="Transferase(Phosphotransferase) domain 1"/>
    <property type="match status" value="1"/>
</dbReference>
<dbReference type="Gene3D" id="3.30.200.20">
    <property type="entry name" value="Phosphorylase Kinase, domain 1"/>
    <property type="match status" value="1"/>
</dbReference>
<reference evidence="3" key="1">
    <citation type="submission" date="2015-07" db="EMBL/GenBank/DDBJ databases">
        <title>Transcriptome Assembly of Anthurium amnicola.</title>
        <authorList>
            <person name="Suzuki J."/>
        </authorList>
    </citation>
    <scope>NUCLEOTIDE SEQUENCE</scope>
</reference>
<accession>A0A1D1XSR4</accession>
<keyword evidence="3" id="KW-0675">Receptor</keyword>
<dbReference type="GO" id="GO:0004672">
    <property type="term" value="F:protein kinase activity"/>
    <property type="evidence" value="ECO:0007669"/>
    <property type="project" value="InterPro"/>
</dbReference>
<evidence type="ECO:0000259" key="2">
    <source>
        <dbReference type="PROSITE" id="PS50011"/>
    </source>
</evidence>
<dbReference type="FunFam" id="1.10.510.10:FF:000284">
    <property type="entry name" value="Putative receptor-like serine/threonine-protein kinase"/>
    <property type="match status" value="1"/>
</dbReference>
<organism evidence="3">
    <name type="scientific">Anthurium amnicola</name>
    <dbReference type="NCBI Taxonomy" id="1678845"/>
    <lineage>
        <taxon>Eukaryota</taxon>
        <taxon>Viridiplantae</taxon>
        <taxon>Streptophyta</taxon>
        <taxon>Embryophyta</taxon>
        <taxon>Tracheophyta</taxon>
        <taxon>Spermatophyta</taxon>
        <taxon>Magnoliopsida</taxon>
        <taxon>Liliopsida</taxon>
        <taxon>Araceae</taxon>
        <taxon>Pothoideae</taxon>
        <taxon>Potheae</taxon>
        <taxon>Anthurium</taxon>
    </lineage>
</organism>
<evidence type="ECO:0000313" key="3">
    <source>
        <dbReference type="EMBL" id="JAT45425.1"/>
    </source>
</evidence>
<dbReference type="GO" id="GO:0005524">
    <property type="term" value="F:ATP binding"/>
    <property type="evidence" value="ECO:0007669"/>
    <property type="project" value="InterPro"/>
</dbReference>
<protein>
    <submittedName>
        <fullName evidence="3">Receptor-like cytosolic serine/threonine-protein kinase RBK2</fullName>
    </submittedName>
</protein>
<feature type="region of interest" description="Disordered" evidence="1">
    <location>
        <begin position="193"/>
        <end position="237"/>
    </location>
</feature>
<dbReference type="InterPro" id="IPR000719">
    <property type="entry name" value="Prot_kinase_dom"/>
</dbReference>
<dbReference type="PROSITE" id="PS00108">
    <property type="entry name" value="PROTEIN_KINASE_ST"/>
    <property type="match status" value="1"/>
</dbReference>
<dbReference type="FunFam" id="3.40.50.620:FF:000177">
    <property type="entry name" value="probable receptor-like serine/threonine-protein kinase At5g57670"/>
    <property type="match status" value="1"/>
</dbReference>
<dbReference type="SUPFAM" id="SSF56112">
    <property type="entry name" value="Protein kinase-like (PK-like)"/>
    <property type="match status" value="1"/>
</dbReference>
<dbReference type="FunFam" id="3.30.200.20:FF:000268">
    <property type="entry name" value="probable receptor-like serine/threonine-protein kinase At5g57670"/>
    <property type="match status" value="1"/>
</dbReference>
<dbReference type="PROSITE" id="PS50011">
    <property type="entry name" value="PROTEIN_KINASE_DOM"/>
    <property type="match status" value="1"/>
</dbReference>
<dbReference type="Pfam" id="PF00069">
    <property type="entry name" value="Pkinase"/>
    <property type="match status" value="1"/>
</dbReference>
<dbReference type="PANTHER" id="PTHR47987:SF5">
    <property type="entry name" value="PROTEIN KINASE DOMAIN-CONTAINING PROTEIN"/>
    <property type="match status" value="1"/>
</dbReference>
<dbReference type="EMBL" id="GDJX01022511">
    <property type="protein sequence ID" value="JAT45425.1"/>
    <property type="molecule type" value="Transcribed_RNA"/>
</dbReference>
<keyword evidence="3" id="KW-0418">Kinase</keyword>
<keyword evidence="3" id="KW-0808">Transferase</keyword>
<sequence>MKVKDENKVRKMCPTGVGDVGREGKAATEGEGVENGKTVVVGVRMDAQSRELLTWALVKVAEPGDRVVALHILPSGAAAAADCSDADGNPASSSSLVSLIKSFDSVLAVYEGFCNLKQIDLKLKICRGSCLRKILVREVKLLSATNLILGVTKNSCAIRSSTSIAKHCAKKLPRECSVMAVSNGKIVFQREASPPSAPCLQPQEHHKRSDRIQPTKFTNGIDVDSCPSPAPRGQGVNKDRPLGLPCEMDMSELCSGGDGHRLSTSEGSSKSNCSVCASVSEPDHGGSGSPGVQSKGEESMALVAAPTIENTASSKGIPEQRPGWPLLRRTVLHEKKTVAAKSKISVVQWAMRLPTRHSASATVHPDHKHSDSAVKVTANPDGDVGAVVPVETNPSPPPSAVSREEQGKFRKELESLHLKYSSTCRLFSYLELQNATSNFSADKLAGKGGSSRVYKGCLPDGKELAVKILKQSEDALREFVLEVEIITTLHHKNIVSLFGFCFENENLILAYDFLSRGSLEDNLHGNEDEKTSLGWTDRYKVAIGVAEALDYLHGAGNAQPVIHRDVKSSNILLSDDYEPQLSDFGLAKWVSSSSSHMTCSDVAGTFGYLAPEYFMYGKVNEKIDVFAFGVVLLELLTGRKPINTVCPKGQESLVIWAKPILQNGKVKQLLDPSLGDEFDADQVERMIIAASLCIRREPRLRPRMALVLQLLHGDEDIVKWAKLQISGSEDGLDEEDADPAASIQSHLNLALLDVEDDSSSISSTEHTVDYIMAHGSLEDYLQRRWSRSSSFD</sequence>
<dbReference type="PANTHER" id="PTHR47987">
    <property type="entry name" value="OS08G0249100 PROTEIN"/>
    <property type="match status" value="1"/>
</dbReference>
<dbReference type="InterPro" id="IPR046958">
    <property type="entry name" value="RBK1/2/STUNTED"/>
</dbReference>
<proteinExistence type="predicted"/>
<dbReference type="SMART" id="SM00220">
    <property type="entry name" value="S_TKc"/>
    <property type="match status" value="1"/>
</dbReference>
<name>A0A1D1XSR4_9ARAE</name>
<evidence type="ECO:0000256" key="1">
    <source>
        <dbReference type="SAM" id="MobiDB-lite"/>
    </source>
</evidence>
<dbReference type="InterPro" id="IPR008271">
    <property type="entry name" value="Ser/Thr_kinase_AS"/>
</dbReference>
<feature type="domain" description="Protein kinase" evidence="2">
    <location>
        <begin position="439"/>
        <end position="718"/>
    </location>
</feature>
<dbReference type="AlphaFoldDB" id="A0A1D1XSR4"/>
<dbReference type="InterPro" id="IPR011009">
    <property type="entry name" value="Kinase-like_dom_sf"/>
</dbReference>
<gene>
    <name evidence="3" type="primary">RBK2_5</name>
    <name evidence="3" type="ORF">g.92163</name>
</gene>